<dbReference type="InterPro" id="IPR036641">
    <property type="entry name" value="HPT_dom_sf"/>
</dbReference>
<evidence type="ECO:0008006" key="3">
    <source>
        <dbReference type="Google" id="ProtNLM"/>
    </source>
</evidence>
<sequence>MANYAKLDHDEPIRLDPDSLEALYLELGPAGAENVVCRAMEELALRLSDLPKLHRAGRWDKLSRIARSMIAIARQVGLTGFARVAGDVAKCAVTGDPIALSATLSRLERIGERSLTAVWDLQDPPI</sequence>
<organism evidence="1 2">
    <name type="scientific">Aliiruegeria lutimaris</name>
    <dbReference type="NCBI Taxonomy" id="571298"/>
    <lineage>
        <taxon>Bacteria</taxon>
        <taxon>Pseudomonadati</taxon>
        <taxon>Pseudomonadota</taxon>
        <taxon>Alphaproteobacteria</taxon>
        <taxon>Rhodobacterales</taxon>
        <taxon>Roseobacteraceae</taxon>
        <taxon>Aliiruegeria</taxon>
    </lineage>
</organism>
<dbReference type="STRING" id="571298.SAMN04488026_10444"/>
<dbReference type="AlphaFoldDB" id="A0A1G9CMV3"/>
<dbReference type="EMBL" id="FNEK01000044">
    <property type="protein sequence ID" value="SDK52916.1"/>
    <property type="molecule type" value="Genomic_DNA"/>
</dbReference>
<dbReference type="GO" id="GO:0000160">
    <property type="term" value="P:phosphorelay signal transduction system"/>
    <property type="evidence" value="ECO:0007669"/>
    <property type="project" value="InterPro"/>
</dbReference>
<accession>A0A1G9CMV3</accession>
<gene>
    <name evidence="1" type="ORF">SAMN04488026_10444</name>
</gene>
<dbReference type="RefSeq" id="WP_093159924.1">
    <property type="nucleotide sequence ID" value="NZ_FNEK01000044.1"/>
</dbReference>
<proteinExistence type="predicted"/>
<dbReference type="Proteomes" id="UP000199382">
    <property type="component" value="Unassembled WGS sequence"/>
</dbReference>
<name>A0A1G9CMV3_9RHOB</name>
<reference evidence="1 2" key="1">
    <citation type="submission" date="2016-10" db="EMBL/GenBank/DDBJ databases">
        <authorList>
            <person name="de Groot N.N."/>
        </authorList>
    </citation>
    <scope>NUCLEOTIDE SEQUENCE [LARGE SCALE GENOMIC DNA]</scope>
    <source>
        <strain evidence="1 2">DSM 25294</strain>
    </source>
</reference>
<evidence type="ECO:0000313" key="1">
    <source>
        <dbReference type="EMBL" id="SDK52916.1"/>
    </source>
</evidence>
<protein>
    <recommendedName>
        <fullName evidence="3">Hpt domain-containing protein</fullName>
    </recommendedName>
</protein>
<keyword evidence="2" id="KW-1185">Reference proteome</keyword>
<dbReference type="SUPFAM" id="SSF47226">
    <property type="entry name" value="Histidine-containing phosphotransfer domain, HPT domain"/>
    <property type="match status" value="1"/>
</dbReference>
<dbReference type="OrthoDB" id="7873775at2"/>
<dbReference type="Gene3D" id="1.20.120.160">
    <property type="entry name" value="HPT domain"/>
    <property type="match status" value="1"/>
</dbReference>
<evidence type="ECO:0000313" key="2">
    <source>
        <dbReference type="Proteomes" id="UP000199382"/>
    </source>
</evidence>